<dbReference type="InterPro" id="IPR036047">
    <property type="entry name" value="F-box-like_dom_sf"/>
</dbReference>
<feature type="domain" description="F-box" evidence="4">
    <location>
        <begin position="293"/>
        <end position="341"/>
    </location>
</feature>
<feature type="compositionally biased region" description="Acidic residues" evidence="2">
    <location>
        <begin position="1962"/>
        <end position="1979"/>
    </location>
</feature>
<dbReference type="Pfam" id="PF12937">
    <property type="entry name" value="F-box-like"/>
    <property type="match status" value="1"/>
</dbReference>
<dbReference type="PROSITE" id="PS50181">
    <property type="entry name" value="FBOX"/>
    <property type="match status" value="1"/>
</dbReference>
<dbReference type="InterPro" id="IPR035969">
    <property type="entry name" value="Rab-GAP_TBC_sf"/>
</dbReference>
<dbReference type="InterPro" id="IPR011992">
    <property type="entry name" value="EF-hand-dom_pair"/>
</dbReference>
<evidence type="ECO:0000259" key="3">
    <source>
        <dbReference type="PROSITE" id="PS50086"/>
    </source>
</evidence>
<feature type="region of interest" description="Disordered" evidence="2">
    <location>
        <begin position="896"/>
        <end position="925"/>
    </location>
</feature>
<dbReference type="Gene3D" id="1.10.238.10">
    <property type="entry name" value="EF-hand"/>
    <property type="match status" value="1"/>
</dbReference>
<organism evidence="6 7">
    <name type="scientific">Collybiopsis confluens</name>
    <dbReference type="NCBI Taxonomy" id="2823264"/>
    <lineage>
        <taxon>Eukaryota</taxon>
        <taxon>Fungi</taxon>
        <taxon>Dikarya</taxon>
        <taxon>Basidiomycota</taxon>
        <taxon>Agaricomycotina</taxon>
        <taxon>Agaricomycetes</taxon>
        <taxon>Agaricomycetidae</taxon>
        <taxon>Agaricales</taxon>
        <taxon>Marasmiineae</taxon>
        <taxon>Omphalotaceae</taxon>
        <taxon>Collybiopsis</taxon>
    </lineage>
</organism>
<dbReference type="SUPFAM" id="SSF47473">
    <property type="entry name" value="EF-hand"/>
    <property type="match status" value="1"/>
</dbReference>
<comment type="caution">
    <text evidence="6">The sequence shown here is derived from an EMBL/GenBank/DDBJ whole genome shotgun (WGS) entry which is preliminary data.</text>
</comment>
<dbReference type="InterPro" id="IPR002048">
    <property type="entry name" value="EF_hand_dom"/>
</dbReference>
<evidence type="ECO:0000313" key="7">
    <source>
        <dbReference type="Proteomes" id="UP000518752"/>
    </source>
</evidence>
<dbReference type="SMART" id="SM00164">
    <property type="entry name" value="TBC"/>
    <property type="match status" value="1"/>
</dbReference>
<feature type="compositionally biased region" description="Acidic residues" evidence="2">
    <location>
        <begin position="909"/>
        <end position="918"/>
    </location>
</feature>
<dbReference type="GO" id="GO:0005096">
    <property type="term" value="F:GTPase activator activity"/>
    <property type="evidence" value="ECO:0007669"/>
    <property type="project" value="TreeGrafter"/>
</dbReference>
<feature type="compositionally biased region" description="Polar residues" evidence="2">
    <location>
        <begin position="1175"/>
        <end position="1190"/>
    </location>
</feature>
<dbReference type="PROSITE" id="PS50222">
    <property type="entry name" value="EF_HAND_2"/>
    <property type="match status" value="1"/>
</dbReference>
<feature type="compositionally biased region" description="Pro residues" evidence="2">
    <location>
        <begin position="106"/>
        <end position="121"/>
    </location>
</feature>
<dbReference type="InterPro" id="IPR018247">
    <property type="entry name" value="EF_Hand_1_Ca_BS"/>
</dbReference>
<name>A0A8H5HE39_9AGAR</name>
<feature type="domain" description="Rab-GAP TBC" evidence="3">
    <location>
        <begin position="1244"/>
        <end position="1504"/>
    </location>
</feature>
<evidence type="ECO:0000313" key="6">
    <source>
        <dbReference type="EMBL" id="KAF5381461.1"/>
    </source>
</evidence>
<proteinExistence type="predicted"/>
<dbReference type="PANTHER" id="PTHR47219">
    <property type="entry name" value="RAB GTPASE-ACTIVATING PROTEIN 1-LIKE"/>
    <property type="match status" value="1"/>
</dbReference>
<protein>
    <submittedName>
        <fullName evidence="6">Uncharacterized protein</fullName>
    </submittedName>
</protein>
<dbReference type="InterPro" id="IPR000195">
    <property type="entry name" value="Rab-GAP-TBC_dom"/>
</dbReference>
<evidence type="ECO:0000256" key="1">
    <source>
        <dbReference type="ARBA" id="ARBA00022837"/>
    </source>
</evidence>
<dbReference type="Proteomes" id="UP000518752">
    <property type="component" value="Unassembled WGS sequence"/>
</dbReference>
<evidence type="ECO:0000256" key="2">
    <source>
        <dbReference type="SAM" id="MobiDB-lite"/>
    </source>
</evidence>
<feature type="region of interest" description="Disordered" evidence="2">
    <location>
        <begin position="1161"/>
        <end position="1190"/>
    </location>
</feature>
<feature type="region of interest" description="Disordered" evidence="2">
    <location>
        <begin position="1865"/>
        <end position="1935"/>
    </location>
</feature>
<dbReference type="SUPFAM" id="SSF47923">
    <property type="entry name" value="Ypt/Rab-GAP domain of gyp1p"/>
    <property type="match status" value="1"/>
</dbReference>
<dbReference type="GO" id="GO:0031267">
    <property type="term" value="F:small GTPase binding"/>
    <property type="evidence" value="ECO:0007669"/>
    <property type="project" value="TreeGrafter"/>
</dbReference>
<dbReference type="SUPFAM" id="SSF81383">
    <property type="entry name" value="F-box domain"/>
    <property type="match status" value="1"/>
</dbReference>
<feature type="region of interest" description="Disordered" evidence="2">
    <location>
        <begin position="1957"/>
        <end position="1987"/>
    </location>
</feature>
<dbReference type="PANTHER" id="PTHR47219:SF20">
    <property type="entry name" value="TBC1 DOMAIN FAMILY MEMBER 2B"/>
    <property type="match status" value="1"/>
</dbReference>
<feature type="region of interest" description="Disordered" evidence="2">
    <location>
        <begin position="1750"/>
        <end position="1770"/>
    </location>
</feature>
<dbReference type="SUPFAM" id="SSF52047">
    <property type="entry name" value="RNI-like"/>
    <property type="match status" value="1"/>
</dbReference>
<feature type="compositionally biased region" description="Acidic residues" evidence="2">
    <location>
        <begin position="674"/>
        <end position="702"/>
    </location>
</feature>
<feature type="region of interest" description="Disordered" evidence="2">
    <location>
        <begin position="99"/>
        <end position="121"/>
    </location>
</feature>
<evidence type="ECO:0000259" key="5">
    <source>
        <dbReference type="PROSITE" id="PS50222"/>
    </source>
</evidence>
<dbReference type="Gene3D" id="1.10.8.270">
    <property type="entry name" value="putative rabgap domain of human tbc1 domain family member 14 like domains"/>
    <property type="match status" value="1"/>
</dbReference>
<feature type="region of interest" description="Disordered" evidence="2">
    <location>
        <begin position="674"/>
        <end position="721"/>
    </location>
</feature>
<dbReference type="GO" id="GO:0005509">
    <property type="term" value="F:calcium ion binding"/>
    <property type="evidence" value="ECO:0007669"/>
    <property type="project" value="InterPro"/>
</dbReference>
<feature type="compositionally biased region" description="Basic and acidic residues" evidence="2">
    <location>
        <begin position="1869"/>
        <end position="1878"/>
    </location>
</feature>
<dbReference type="PROSITE" id="PS50086">
    <property type="entry name" value="TBC_RABGAP"/>
    <property type="match status" value="1"/>
</dbReference>
<feature type="domain" description="EF-hand" evidence="5">
    <location>
        <begin position="1683"/>
        <end position="1718"/>
    </location>
</feature>
<dbReference type="Pfam" id="PF00566">
    <property type="entry name" value="RabGAP-TBC"/>
    <property type="match status" value="1"/>
</dbReference>
<accession>A0A8H5HE39</accession>
<keyword evidence="7" id="KW-1185">Reference proteome</keyword>
<feature type="compositionally biased region" description="Low complexity" evidence="2">
    <location>
        <begin position="1896"/>
        <end position="1911"/>
    </location>
</feature>
<gene>
    <name evidence="6" type="ORF">D9757_009060</name>
</gene>
<feature type="region of interest" description="Disordered" evidence="2">
    <location>
        <begin position="393"/>
        <end position="414"/>
    </location>
</feature>
<dbReference type="PROSITE" id="PS00018">
    <property type="entry name" value="EF_HAND_1"/>
    <property type="match status" value="1"/>
</dbReference>
<dbReference type="InterPro" id="IPR001810">
    <property type="entry name" value="F-box_dom"/>
</dbReference>
<feature type="compositionally biased region" description="Polar residues" evidence="2">
    <location>
        <begin position="396"/>
        <end position="412"/>
    </location>
</feature>
<dbReference type="EMBL" id="JAACJN010000058">
    <property type="protein sequence ID" value="KAF5381461.1"/>
    <property type="molecule type" value="Genomic_DNA"/>
</dbReference>
<evidence type="ECO:0000259" key="4">
    <source>
        <dbReference type="PROSITE" id="PS50181"/>
    </source>
</evidence>
<dbReference type="InterPro" id="IPR050302">
    <property type="entry name" value="Rab_GAP_TBC_domain"/>
</dbReference>
<dbReference type="CDD" id="cd09917">
    <property type="entry name" value="F-box_SF"/>
    <property type="match status" value="1"/>
</dbReference>
<sequence>MALATSALAIYIHPVDIRDDNVSTEAIVSSLNAGNHFGAPNPPQNAGSHPGWYFGDDPGSADGLPWLKDSDLCAVLSHSQGSLKCPAGVALFRMTATSVDTAPKPSGTPPPPPPPPPPPGVYKPVFTGLTGATSAPDYMTYGLVDTVADCEKMCDNVSGCQFINTYHDVNGKVTCRIFLSGQMKMKKRQLTRRKPSVDMFPVHPIPHCGRRYEFGRTESTRWDVWACLIEEREGGRKEEDGRIDSGWDSFKLVLHGFCIRIPRRIYNEMQEPLPPTLTPTAPTPPAPARPAQPLLITNLPLEILDMILSHLSSPTDLISLGLTSKSLCLLAIPRHSAYRIIRVRHRFPDLWMFLATRVDLVSGLREVRIGRKGEVGVVERVPRVPTRRVTGVMKPVQNQPARPSQTQSQLPSESHHFQLPSQSRLLLLEEEQTRTENIITVLSHARSLESFHWDFRYGDGCLSITREEDEVELIRALSGRGLSRLGRWGSRTDPGGDGGLKRLALMGNFSFLRPRPKVSVGGVGDARIVDVDGKEEKEEQGTLFQQAWNMPNLEALTLMGEAWTWTTAAGTLNHVLKNCSGLTTLQLPIECTSIISSPTSNIAITLPNLRRLSLFLQTGTTPSSIQQWNVFLERHPDLEDLWCFPSQGMIVLPKHGMRELRRVSVEGGWVESFFNEEGEEEEDVEGEEAGEEDVDADADDAGGQEGREGAENTSTCLPLPQPHHRLLTRPIPTNLQCLHLPSFQFSSPSILQTLASRTGFFRNLKRLRLGRLGSVQEMEDLVGCCGGGAYGGEAGGEGGGEGGLEWLGIDGGGTMFGLETWLSFLSSFPNLHTFRGQGIWTSPDVNGDNDRMHDAILQLVMRCPRLVELDHKSVHAKRGRRMRIVIVRERKRKRIEDGDEEDGVRGGDGDGEEGEEGEVTSVRYEIRKPRERDKVFLMDDVFDELGYPLKAANGRTAVTSVISTALRNFKEPTKEQVVQNFFSLPSVPTPTDGTGGTGGTGIGETGTGTGTGAGGKAKDAAGRGAGNVETMEINAVLSLGAIGEEDSYAGKLYLLAPYLAFSSLDKKSVRFTIPLSTIRRVERLNARAGIYALSLSLWHGSKIIIQLTSLRPTADLFSSLLRDALKLELERGRMKAVKGFVKSCYSEVLISAVGGVEEKEEEAGASVSPVEGKGSESSAPMTLDSSSTSTSYHGGLGLRFKFPGDPKKLREASKMKLWTTYLKTHGRNLTLLRYPQCTRLVQVGLPNRLRGELWETLSGSIFLRFSNPGIYSHLLQTNEGRTTTSTEDIEKDLHRSLPEYAGYQSEEGIGALRRVLRAYSFRNAEVGYCQAMNILAAAILMGVGGEGVEERAEGCVSRPTNAYGFYVNRYMSEEQAFWLLEVLCDRLLPGYYAYVVIHAFFFPDADKTPTQTFNARNAPRPESFRVTPILKINGEKLLQIQDDGGFLNLMRDYFATLGDSAHPTSSDPRARAITRFQQLLLVSFREFSVITDDLILSERRRFRNEVVNSLEVFSRRSAIRGLRTLGRFGKEEAGVVYDKLYWAMCIVPPVTEVGLVKKTQVQAQMTGGAGAGGVMDDGTAEATEMGMKTGTLVNVGGVGEATGVEEKPETRIQLKTFQYFLSGVATWARDERIVSNGFQQRIDRRVAEHEFIDRLFFFWDTSCCGALSFQDLVSGLDGVMFNDLMENIEWFFNLHDKNKDGFLTKDEVLTVSESFLFIFRYEVGDAYLGAVSRFMTNSFEYGDALLENGPNETKTTLTGEPGVDGEPRSPLHSALPSNQPYLNLATFRMVVLADEILESFFETDLSASFRLDPVADLELPTSSSGLLGEFWSTIATDTNKKIFNMFTDEIGKTIGKHQVIHRPSIGRYKTLEEPKARESLLSPGMRHSESKSSLQSTAGSSTLRPSSSSHSLNAKAAPPPSGSGAGEKTVQQSPRSAVGYSPIVQAANAALLSRPAFTIDDAKDDDEDEDDDDDEGDLETGDHDDQVLDEVDAFLEAHDSGLSDADKQLAKGEFCYSKEHKRSLD</sequence>
<reference evidence="6 7" key="1">
    <citation type="journal article" date="2020" name="ISME J.">
        <title>Uncovering the hidden diversity of litter-decomposition mechanisms in mushroom-forming fungi.</title>
        <authorList>
            <person name="Floudas D."/>
            <person name="Bentzer J."/>
            <person name="Ahren D."/>
            <person name="Johansson T."/>
            <person name="Persson P."/>
            <person name="Tunlid A."/>
        </authorList>
    </citation>
    <scope>NUCLEOTIDE SEQUENCE [LARGE SCALE GENOMIC DNA]</scope>
    <source>
        <strain evidence="6 7">CBS 406.79</strain>
    </source>
</reference>
<dbReference type="OrthoDB" id="17687at2759"/>
<keyword evidence="1" id="KW-0106">Calcium</keyword>